<evidence type="ECO:0000259" key="5">
    <source>
        <dbReference type="Pfam" id="PF25396"/>
    </source>
</evidence>
<evidence type="ECO:0000259" key="4">
    <source>
        <dbReference type="Pfam" id="PF13087"/>
    </source>
</evidence>
<feature type="domain" description="DNA2/NAM7 helicase-like C-terminal" evidence="4">
    <location>
        <begin position="697"/>
        <end position="883"/>
    </location>
</feature>
<dbReference type="EMBL" id="CAJVPD010000260">
    <property type="protein sequence ID" value="CAG8406125.1"/>
    <property type="molecule type" value="Genomic_DNA"/>
</dbReference>
<accession>A0A9W4NQZ9</accession>
<evidence type="ECO:0000256" key="2">
    <source>
        <dbReference type="SAM" id="MobiDB-lite"/>
    </source>
</evidence>
<dbReference type="GO" id="GO:0031380">
    <property type="term" value="C:nuclear RNA-directed RNA polymerase complex"/>
    <property type="evidence" value="ECO:0007669"/>
    <property type="project" value="TreeGrafter"/>
</dbReference>
<evidence type="ECO:0000313" key="7">
    <source>
        <dbReference type="Proteomes" id="UP001152592"/>
    </source>
</evidence>
<feature type="region of interest" description="Disordered" evidence="2">
    <location>
        <begin position="27"/>
        <end position="51"/>
    </location>
</feature>
<dbReference type="OrthoDB" id="1699231at2759"/>
<dbReference type="InterPro" id="IPR057373">
    <property type="entry name" value="ZNFX1"/>
</dbReference>
<reference evidence="6" key="1">
    <citation type="submission" date="2021-07" db="EMBL/GenBank/DDBJ databases">
        <authorList>
            <person name="Branca A.L. A."/>
        </authorList>
    </citation>
    <scope>NUCLEOTIDE SEQUENCE</scope>
</reference>
<dbReference type="GO" id="GO:0031048">
    <property type="term" value="P:regulatory ncRNA-mediated heterochromatin formation"/>
    <property type="evidence" value="ECO:0007669"/>
    <property type="project" value="TreeGrafter"/>
</dbReference>
<dbReference type="PANTHER" id="PTHR10887">
    <property type="entry name" value="DNA2/NAM7 HELICASE FAMILY"/>
    <property type="match status" value="1"/>
</dbReference>
<dbReference type="CDD" id="cd18808">
    <property type="entry name" value="SF1_C_Upf1"/>
    <property type="match status" value="1"/>
</dbReference>
<sequence length="1221" mass="136631">MTSDQRLNCRAGPQGELANRDVGQYFESSRDQNPAGWQSKPEIPDEKEILGTENDGSPYIILLPNIIDGPWQSKEKYLEAHYRLLREDAVSPLRDAVALVRDAPERRDERGLAVYESVYVRGVTMNLSGLAIHVCFSTRRAGKEIAWASSDRLRPGTLVALSPMKNAFKSKCVVGVVASRLLDEVQKDPPEVDIYLASYRDFDVDTQKEWIMVEARLGYFEETRHAMKALQKMSTEKFPLNETICGLSANIGAPEYIQSRPTLNFESLAPTTGEDPPPSYSHDVTQNWPASPMAQLDETQWSALKEMVTKELSLTHGPPGTGKTHISLKALQLMLANKDPKDPPIIVAAQTNHALDQLLKLISEFEPNFVRLGSRSGEPKIRERTIYELRRKNLTPTVVDSSLPSVKKRHDALCKRIVKILEPLLEGLGPAGSPSNPIRLATFVKWGLLTVAQARSLSLPIESRRWQTARHRDSDNINQDPFIAWLADAVGKFQYPSSKYRELDEDDEALGVEELQEIDKENLDHEAEWTILVGHSVPFAPDVVRNKMYQHALQDSLVKEHLESDNLWDIPLNHRGAVYEYLRRQVVSIVNSEVRLLQEEYEKNVADFLVSRCERDYPVLRNANVVGMTTAGLSKNRGLLASVKPRVVIVEEAGHVIEAPVAVACLPSVQQLILMGDHRQMRGHCTTLDLAMEPFHLETSLFERLIDNGLPLQMLKVQRRMIPEISAFVTPLYNHRLIDHPSVENRPYIPGMGRRRTFWFSHDKPEGDDRHASYVNEFEAVMVIGLLHHLLLNGVSPQDITILTFYQGQRRLLRRLKNELPRGYSFHVDIATVDSYQGEENRIILLSMVRSNMFRGIGFTALLNRACVALSRARDGLFIFGDAECIGRDSDFWRAVICQMMHCLPRRIGPELPVYCDLHEAETLVREPFEWLPVNVGCNKQCGRKQPCGHRPEHDWVSCEMICHKLCTVCDVPCSKRCSPPHIHQCHCNQYTGDLTPPGPLKWEYGKVEEQSDSVSEAESGVPSERGPYSKPRAKTSGRRDIASEAPATLKNPSVRITSDAKTASATKATPASKVTPTPKRRTPVRGPATHRVAARKAAAGYQAAAALRGSTTVITKEQTQEGLKKWKHFAEQGAIVDDYRRAGLPVPDKARGTNPGPAAPQVSALDPSMPSGLVPGTRDGTTETDETDENDEIDDTASERSEGSVSDAPKTQEEILIDLD</sequence>
<dbReference type="InterPro" id="IPR047187">
    <property type="entry name" value="SF1_C_Upf1"/>
</dbReference>
<feature type="compositionally biased region" description="Low complexity" evidence="2">
    <location>
        <begin position="1058"/>
        <end position="1078"/>
    </location>
</feature>
<dbReference type="Pfam" id="PF25396">
    <property type="entry name" value="ZNFX1"/>
    <property type="match status" value="1"/>
</dbReference>
<dbReference type="AlphaFoldDB" id="A0A9W4NQZ9"/>
<dbReference type="Gene3D" id="3.40.50.300">
    <property type="entry name" value="P-loop containing nucleotide triphosphate hydrolases"/>
    <property type="match status" value="3"/>
</dbReference>
<dbReference type="InterPro" id="IPR041679">
    <property type="entry name" value="DNA2/NAM7-like_C"/>
</dbReference>
<dbReference type="Proteomes" id="UP001152592">
    <property type="component" value="Unassembled WGS sequence"/>
</dbReference>
<dbReference type="CDD" id="cd06008">
    <property type="entry name" value="NF-X1-zinc-finger"/>
    <property type="match status" value="1"/>
</dbReference>
<dbReference type="Pfam" id="PF13086">
    <property type="entry name" value="AAA_11"/>
    <property type="match status" value="1"/>
</dbReference>
<feature type="region of interest" description="Disordered" evidence="2">
    <location>
        <begin position="1146"/>
        <end position="1221"/>
    </location>
</feature>
<gene>
    <name evidence="6" type="ORF">PSALAMII_LOCUS8207</name>
</gene>
<feature type="domain" description="ZNFX1" evidence="5">
    <location>
        <begin position="110"/>
        <end position="216"/>
    </location>
</feature>
<feature type="domain" description="DNA2/NAM7 helicase helicase" evidence="3">
    <location>
        <begin position="295"/>
        <end position="681"/>
    </location>
</feature>
<keyword evidence="1" id="KW-0378">Hydrolase</keyword>
<feature type="region of interest" description="Disordered" evidence="2">
    <location>
        <begin position="1"/>
        <end position="20"/>
    </location>
</feature>
<dbReference type="SUPFAM" id="SSF52540">
    <property type="entry name" value="P-loop containing nucleoside triphosphate hydrolases"/>
    <property type="match status" value="1"/>
</dbReference>
<comment type="caution">
    <text evidence="6">The sequence shown here is derived from an EMBL/GenBank/DDBJ whole genome shotgun (WGS) entry which is preliminary data.</text>
</comment>
<keyword evidence="1" id="KW-0347">Helicase</keyword>
<dbReference type="InterPro" id="IPR045055">
    <property type="entry name" value="DNA2/NAM7-like"/>
</dbReference>
<dbReference type="InterPro" id="IPR027417">
    <property type="entry name" value="P-loop_NTPase"/>
</dbReference>
<protein>
    <submittedName>
        <fullName evidence="6">Uncharacterized protein</fullName>
    </submittedName>
</protein>
<feature type="compositionally biased region" description="Acidic residues" evidence="2">
    <location>
        <begin position="1183"/>
        <end position="1197"/>
    </location>
</feature>
<proteinExistence type="predicted"/>
<dbReference type="PANTHER" id="PTHR10887:SF341">
    <property type="entry name" value="NFX1-TYPE ZINC FINGER-CONTAINING PROTEIN 1"/>
    <property type="match status" value="1"/>
</dbReference>
<name>A0A9W4NQZ9_9EURO</name>
<evidence type="ECO:0000259" key="3">
    <source>
        <dbReference type="Pfam" id="PF13086"/>
    </source>
</evidence>
<dbReference type="InterPro" id="IPR041677">
    <property type="entry name" value="DNA2/NAM7_AAA_11"/>
</dbReference>
<dbReference type="Pfam" id="PF13087">
    <property type="entry name" value="AAA_12"/>
    <property type="match status" value="1"/>
</dbReference>
<organism evidence="6 7">
    <name type="scientific">Penicillium salamii</name>
    <dbReference type="NCBI Taxonomy" id="1612424"/>
    <lineage>
        <taxon>Eukaryota</taxon>
        <taxon>Fungi</taxon>
        <taxon>Dikarya</taxon>
        <taxon>Ascomycota</taxon>
        <taxon>Pezizomycotina</taxon>
        <taxon>Eurotiomycetes</taxon>
        <taxon>Eurotiomycetidae</taxon>
        <taxon>Eurotiales</taxon>
        <taxon>Aspergillaceae</taxon>
        <taxon>Penicillium</taxon>
    </lineage>
</organism>
<feature type="region of interest" description="Disordered" evidence="2">
    <location>
        <begin position="1008"/>
        <end position="1088"/>
    </location>
</feature>
<evidence type="ECO:0000256" key="1">
    <source>
        <dbReference type="ARBA" id="ARBA00022806"/>
    </source>
</evidence>
<keyword evidence="1" id="KW-0547">Nucleotide-binding</keyword>
<dbReference type="GO" id="GO:0004386">
    <property type="term" value="F:helicase activity"/>
    <property type="evidence" value="ECO:0007669"/>
    <property type="project" value="InterPro"/>
</dbReference>
<evidence type="ECO:0000313" key="6">
    <source>
        <dbReference type="EMBL" id="CAG8406125.1"/>
    </source>
</evidence>
<keyword evidence="1" id="KW-0067">ATP-binding</keyword>